<name>A0AA35YG73_LACSI</name>
<evidence type="ECO:0000313" key="3">
    <source>
        <dbReference type="Proteomes" id="UP001177003"/>
    </source>
</evidence>
<keyword evidence="3" id="KW-1185">Reference proteome</keyword>
<gene>
    <name evidence="2" type="ORF">LSALG_LOCUS13535</name>
</gene>
<reference evidence="2" key="1">
    <citation type="submission" date="2023-04" db="EMBL/GenBank/DDBJ databases">
        <authorList>
            <person name="Vijverberg K."/>
            <person name="Xiong W."/>
            <person name="Schranz E."/>
        </authorList>
    </citation>
    <scope>NUCLEOTIDE SEQUENCE</scope>
</reference>
<evidence type="ECO:0000256" key="1">
    <source>
        <dbReference type="SAM" id="MobiDB-lite"/>
    </source>
</evidence>
<sequence>MSRQGRQAASQLPHNWPSGGDQTGRAAYLELAFERHQRPMYAEAYRELTLRDVMQILDAIQEEHHWIMLSIFGVMQHLGMDHPPFPQACPTFPPYTQPKGAGYDGACPLGINHGDTDDDITEDEEDNYESSDE</sequence>
<feature type="compositionally biased region" description="Polar residues" evidence="1">
    <location>
        <begin position="1"/>
        <end position="13"/>
    </location>
</feature>
<dbReference type="AlphaFoldDB" id="A0AA35YG73"/>
<accession>A0AA35YG73</accession>
<dbReference type="EMBL" id="OX465078">
    <property type="protein sequence ID" value="CAI9273383.1"/>
    <property type="molecule type" value="Genomic_DNA"/>
</dbReference>
<dbReference type="Proteomes" id="UP001177003">
    <property type="component" value="Chromosome 2"/>
</dbReference>
<organism evidence="2 3">
    <name type="scientific">Lactuca saligna</name>
    <name type="common">Willowleaf lettuce</name>
    <dbReference type="NCBI Taxonomy" id="75948"/>
    <lineage>
        <taxon>Eukaryota</taxon>
        <taxon>Viridiplantae</taxon>
        <taxon>Streptophyta</taxon>
        <taxon>Embryophyta</taxon>
        <taxon>Tracheophyta</taxon>
        <taxon>Spermatophyta</taxon>
        <taxon>Magnoliopsida</taxon>
        <taxon>eudicotyledons</taxon>
        <taxon>Gunneridae</taxon>
        <taxon>Pentapetalae</taxon>
        <taxon>asterids</taxon>
        <taxon>campanulids</taxon>
        <taxon>Asterales</taxon>
        <taxon>Asteraceae</taxon>
        <taxon>Cichorioideae</taxon>
        <taxon>Cichorieae</taxon>
        <taxon>Lactucinae</taxon>
        <taxon>Lactuca</taxon>
    </lineage>
</organism>
<feature type="compositionally biased region" description="Acidic residues" evidence="1">
    <location>
        <begin position="116"/>
        <end position="133"/>
    </location>
</feature>
<feature type="region of interest" description="Disordered" evidence="1">
    <location>
        <begin position="1"/>
        <end position="21"/>
    </location>
</feature>
<protein>
    <submittedName>
        <fullName evidence="2">Uncharacterized protein</fullName>
    </submittedName>
</protein>
<proteinExistence type="predicted"/>
<evidence type="ECO:0000313" key="2">
    <source>
        <dbReference type="EMBL" id="CAI9273383.1"/>
    </source>
</evidence>
<feature type="region of interest" description="Disordered" evidence="1">
    <location>
        <begin position="106"/>
        <end position="133"/>
    </location>
</feature>